<evidence type="ECO:0000313" key="4">
    <source>
        <dbReference type="Proteomes" id="UP001161017"/>
    </source>
</evidence>
<dbReference type="Proteomes" id="UP001161017">
    <property type="component" value="Unassembled WGS sequence"/>
</dbReference>
<comment type="caution">
    <text evidence="3">The sequence shown here is derived from an EMBL/GenBank/DDBJ whole genome shotgun (WGS) entry which is preliminary data.</text>
</comment>
<name>A0AA43U245_9LECA</name>
<proteinExistence type="predicted"/>
<dbReference type="Pfam" id="PF06985">
    <property type="entry name" value="HET"/>
    <property type="match status" value="1"/>
</dbReference>
<feature type="compositionally biased region" description="Basic and acidic residues" evidence="1">
    <location>
        <begin position="70"/>
        <end position="80"/>
    </location>
</feature>
<dbReference type="AlphaFoldDB" id="A0AA43U245"/>
<organism evidence="3 4">
    <name type="scientific">Ramalina farinacea</name>
    <dbReference type="NCBI Taxonomy" id="258253"/>
    <lineage>
        <taxon>Eukaryota</taxon>
        <taxon>Fungi</taxon>
        <taxon>Dikarya</taxon>
        <taxon>Ascomycota</taxon>
        <taxon>Pezizomycotina</taxon>
        <taxon>Lecanoromycetes</taxon>
        <taxon>OSLEUM clade</taxon>
        <taxon>Lecanoromycetidae</taxon>
        <taxon>Lecanorales</taxon>
        <taxon>Lecanorineae</taxon>
        <taxon>Ramalinaceae</taxon>
        <taxon>Ramalina</taxon>
    </lineage>
</organism>
<dbReference type="EMBL" id="JAPUFD010000023">
    <property type="protein sequence ID" value="MDI1493187.1"/>
    <property type="molecule type" value="Genomic_DNA"/>
</dbReference>
<sequence length="1104" mass="122389">MSVSERIKQLESQSSIEVPKSLPAQSPRQETPAISPGTGRHLDGSALESAAGDSESTRDLMQLMGPPNVEPEKHRKERPPLPKKPASFSQNLSALQVDKIQRPTLNPASRAKTINNPRVNIDDRAPIILIDNENAPEAADTAVAKGPHFSDFVDDQLSPDSAVESPEEQMERRNSLQKFGDNASRLTRNWSDNMVTKRPPKSISPKLLGAKVSQTFDPIFKNATSGGKIAFAATRPVRDSVSQTFKEAGDATKLAMNETGISKASMMVADDATDAAAKTMGKEDNVLEWATPLTRVIYHAEWCRICRLLLDMLCEPDNDPLNHPAVAPHVQQELKGSSMGDWVSGGWAYTDLYWPFGHGRQRNEGATYVLGPGRKALGQIMHFAAEFAMTKGRSNSKRLMDAKSNYSTHSKWINGMASAKHPLSCVLKISTEARPGQMSSGNLFVNLFGYGRKLGADLQVLSSFRLRAVGPGLPGSGDLSPSPQLDSAGKFSYGNLLNENWIDPEMGRLWLEACEIGHGPECSQHGWDLAMQKPKFLRVIDVNEFCVKVATNPAQCRFVALSYVWGGAGMMRFQLSNMDELMKPGSLLVYLKDLPKTIVDAIEMVRGMGEKFLWVDALCILQGDTVETTEAFGSMDTVYGNAIATIVAAQGDSANAGLAGVKSRYLPEIADNPAHQRHLHQRSAIVKDSMSLVAPLTTRDHDLENSAWNTRAWTFQERLLSRRLIVFTHGQMIWHCRRTICREDMSVEDSGIPYKPLEWLSLRPRYLGVDTGTTWIDGSTETTRHGSTRLVRSATFGEYAKMIEQYTHRHMSYQSDVLNAAAGLLHIFSLCFKCGNLFGLPESHLDIALLWRPTQPLERRQGFPSWSWAGWKGRVAYDEPFKVDRTKDGRFVSFTHDPSGEEGLRPILRWHIARSGKPVPLNGNGLGIPFDGAVLPREWENGPYCMDGSGHGSIVQHPPEVRAFPRGVVDPSLCLIFWTGAAAAAKIRLGQPIVQESDRKWNPNRSPKRFKLVDEEGYVVGNVLLDTGDATWMDAGRYEFIQLAEAQYSGRDDEERDVEDCPFYVVMLVEWDARGQVAERRGLGRVHKAAWMLVGPKLKMVCLA</sequence>
<evidence type="ECO:0000256" key="1">
    <source>
        <dbReference type="SAM" id="MobiDB-lite"/>
    </source>
</evidence>
<dbReference type="InterPro" id="IPR010730">
    <property type="entry name" value="HET"/>
</dbReference>
<protein>
    <recommendedName>
        <fullName evidence="2">Heterokaryon incompatibility domain-containing protein</fullName>
    </recommendedName>
</protein>
<gene>
    <name evidence="3" type="ORF">OHK93_004975</name>
</gene>
<evidence type="ECO:0000259" key="2">
    <source>
        <dbReference type="Pfam" id="PF06985"/>
    </source>
</evidence>
<dbReference type="PANTHER" id="PTHR33112:SF12">
    <property type="entry name" value="HETEROKARYON INCOMPATIBILITY DOMAIN-CONTAINING PROTEIN"/>
    <property type="match status" value="1"/>
</dbReference>
<keyword evidence="4" id="KW-1185">Reference proteome</keyword>
<accession>A0AA43U245</accession>
<feature type="region of interest" description="Disordered" evidence="1">
    <location>
        <begin position="1"/>
        <end position="87"/>
    </location>
</feature>
<evidence type="ECO:0000313" key="3">
    <source>
        <dbReference type="EMBL" id="MDI1493187.1"/>
    </source>
</evidence>
<feature type="domain" description="Heterokaryon incompatibility" evidence="2">
    <location>
        <begin position="558"/>
        <end position="717"/>
    </location>
</feature>
<dbReference type="PANTHER" id="PTHR33112">
    <property type="entry name" value="DOMAIN PROTEIN, PUTATIVE-RELATED"/>
    <property type="match status" value="1"/>
</dbReference>
<reference evidence="3" key="1">
    <citation type="journal article" date="2023" name="Genome Biol. Evol.">
        <title>First Whole Genome Sequence and Flow Cytometry Genome Size Data for the Lichen-Forming Fungus Ramalina farinacea (Ascomycota).</title>
        <authorList>
            <person name="Llewellyn T."/>
            <person name="Mian S."/>
            <person name="Hill R."/>
            <person name="Leitch I.J."/>
            <person name="Gaya E."/>
        </authorList>
    </citation>
    <scope>NUCLEOTIDE SEQUENCE</scope>
    <source>
        <strain evidence="3">LIQ254RAFAR</strain>
    </source>
</reference>